<proteinExistence type="predicted"/>
<evidence type="ECO:0008006" key="3">
    <source>
        <dbReference type="Google" id="ProtNLM"/>
    </source>
</evidence>
<dbReference type="AlphaFoldDB" id="A0A2T2XEX9"/>
<evidence type="ECO:0000313" key="1">
    <source>
        <dbReference type="EMBL" id="PSR33045.1"/>
    </source>
</evidence>
<protein>
    <recommendedName>
        <fullName evidence="3">Nucleotidyltransferase family protein</fullName>
    </recommendedName>
</protein>
<evidence type="ECO:0000313" key="2">
    <source>
        <dbReference type="Proteomes" id="UP000242972"/>
    </source>
</evidence>
<sequence length="245" mass="27794">MDLAERAKKIVVSAEGKGIHARLLGGLALYLLAPTAQHHPVLQRAYKDIDLVVRRKDGGKLAPILAEAGFEPDRRFNALHGETRLLFTDHNDPGLQVDVFVGVFEQCHKLDLLVGTENMEYTITPSQLLLTKLQIVQLNEKDVKDLVTMFLDWSLGDDDRGLNRNTLAQVFGNDWGLLTTSSDTMDQVSQRAAKYVSDKELDVVLHNIQELRTLMTTSPKSLKFRMREKIGRKMPWYETPEEVKR</sequence>
<dbReference type="EMBL" id="PXYW01000028">
    <property type="protein sequence ID" value="PSR33045.1"/>
    <property type="molecule type" value="Genomic_DNA"/>
</dbReference>
<dbReference type="Proteomes" id="UP000242972">
    <property type="component" value="Unassembled WGS sequence"/>
</dbReference>
<dbReference type="InterPro" id="IPR043519">
    <property type="entry name" value="NT_sf"/>
</dbReference>
<gene>
    <name evidence="1" type="ORF">C7B46_11625</name>
</gene>
<organism evidence="1 2">
    <name type="scientific">Sulfobacillus benefaciens</name>
    <dbReference type="NCBI Taxonomy" id="453960"/>
    <lineage>
        <taxon>Bacteria</taxon>
        <taxon>Bacillati</taxon>
        <taxon>Bacillota</taxon>
        <taxon>Clostridia</taxon>
        <taxon>Eubacteriales</taxon>
        <taxon>Clostridiales Family XVII. Incertae Sedis</taxon>
        <taxon>Sulfobacillus</taxon>
    </lineage>
</organism>
<dbReference type="SUPFAM" id="SSF81301">
    <property type="entry name" value="Nucleotidyltransferase"/>
    <property type="match status" value="1"/>
</dbReference>
<reference evidence="1 2" key="1">
    <citation type="journal article" date="2014" name="BMC Genomics">
        <title>Comparison of environmental and isolate Sulfobacillus genomes reveals diverse carbon, sulfur, nitrogen, and hydrogen metabolisms.</title>
        <authorList>
            <person name="Justice N.B."/>
            <person name="Norman A."/>
            <person name="Brown C.T."/>
            <person name="Singh A."/>
            <person name="Thomas B.C."/>
            <person name="Banfield J.F."/>
        </authorList>
    </citation>
    <scope>NUCLEOTIDE SEQUENCE [LARGE SCALE GENOMIC DNA]</scope>
    <source>
        <strain evidence="1">AMDSBA4</strain>
    </source>
</reference>
<name>A0A2T2XEX9_9FIRM</name>
<accession>A0A2T2XEX9</accession>
<comment type="caution">
    <text evidence="1">The sequence shown here is derived from an EMBL/GenBank/DDBJ whole genome shotgun (WGS) entry which is preliminary data.</text>
</comment>
<dbReference type="Gene3D" id="3.30.460.40">
    <property type="match status" value="1"/>
</dbReference>